<evidence type="ECO:0000313" key="3">
    <source>
        <dbReference type="Proteomes" id="UP000494256"/>
    </source>
</evidence>
<comment type="caution">
    <text evidence="2">The sequence shown here is derived from an EMBL/GenBank/DDBJ whole genome shotgun (WGS) entry which is preliminary data.</text>
</comment>
<dbReference type="EMBL" id="CADEBD010000288">
    <property type="protein sequence ID" value="CAB3231202.1"/>
    <property type="molecule type" value="Genomic_DNA"/>
</dbReference>
<accession>A0A8S0ZF09</accession>
<organism evidence="2 3">
    <name type="scientific">Arctia plantaginis</name>
    <name type="common">Wood tiger moth</name>
    <name type="synonym">Phalaena plantaginis</name>
    <dbReference type="NCBI Taxonomy" id="874455"/>
    <lineage>
        <taxon>Eukaryota</taxon>
        <taxon>Metazoa</taxon>
        <taxon>Ecdysozoa</taxon>
        <taxon>Arthropoda</taxon>
        <taxon>Hexapoda</taxon>
        <taxon>Insecta</taxon>
        <taxon>Pterygota</taxon>
        <taxon>Neoptera</taxon>
        <taxon>Endopterygota</taxon>
        <taxon>Lepidoptera</taxon>
        <taxon>Glossata</taxon>
        <taxon>Ditrysia</taxon>
        <taxon>Noctuoidea</taxon>
        <taxon>Erebidae</taxon>
        <taxon>Arctiinae</taxon>
        <taxon>Arctia</taxon>
    </lineage>
</organism>
<evidence type="ECO:0000313" key="2">
    <source>
        <dbReference type="EMBL" id="CAB3231202.1"/>
    </source>
</evidence>
<dbReference type="OrthoDB" id="6159864at2759"/>
<gene>
    <name evidence="2" type="ORF">APLA_LOCUS5043</name>
</gene>
<dbReference type="AlphaFoldDB" id="A0A8S0ZF09"/>
<evidence type="ECO:0000256" key="1">
    <source>
        <dbReference type="SAM" id="MobiDB-lite"/>
    </source>
</evidence>
<dbReference type="Proteomes" id="UP000494256">
    <property type="component" value="Unassembled WGS sequence"/>
</dbReference>
<feature type="region of interest" description="Disordered" evidence="1">
    <location>
        <begin position="74"/>
        <end position="109"/>
    </location>
</feature>
<sequence length="109" mass="11824">MFAARPTMEGRAATLVLLSAYRFKVANSLKLYPPPPPVISTTLWMGYSGSIKTLSSIFQRFDFVFSKPLSPLQCNRPPPSSAPATPAPAAATLIPNPPPHDRTPTLIFN</sequence>
<proteinExistence type="predicted"/>
<name>A0A8S0ZF09_ARCPL</name>
<protein>
    <submittedName>
        <fullName evidence="2">Uncharacterized protein</fullName>
    </submittedName>
</protein>
<reference evidence="2 3" key="1">
    <citation type="submission" date="2020-04" db="EMBL/GenBank/DDBJ databases">
        <authorList>
            <person name="Wallbank WR R."/>
            <person name="Pardo Diaz C."/>
            <person name="Kozak K."/>
            <person name="Martin S."/>
            <person name="Jiggins C."/>
            <person name="Moest M."/>
            <person name="Warren A I."/>
            <person name="Byers J.R.P. K."/>
            <person name="Montejo-Kovacevich G."/>
            <person name="Yen C E."/>
        </authorList>
    </citation>
    <scope>NUCLEOTIDE SEQUENCE [LARGE SCALE GENOMIC DNA]</scope>
</reference>
<feature type="compositionally biased region" description="Low complexity" evidence="1">
    <location>
        <begin position="82"/>
        <end position="94"/>
    </location>
</feature>